<feature type="domain" description="HTH lysR-type" evidence="5">
    <location>
        <begin position="1"/>
        <end position="57"/>
    </location>
</feature>
<organism evidence="6 7">
    <name type="scientific">Pandoraea thiooxydans</name>
    <dbReference type="NCBI Taxonomy" id="445709"/>
    <lineage>
        <taxon>Bacteria</taxon>
        <taxon>Pseudomonadati</taxon>
        <taxon>Pseudomonadota</taxon>
        <taxon>Betaproteobacteria</taxon>
        <taxon>Burkholderiales</taxon>
        <taxon>Burkholderiaceae</taxon>
        <taxon>Pandoraea</taxon>
    </lineage>
</organism>
<dbReference type="EMBL" id="CP011568">
    <property type="protein sequence ID" value="AKJ67941.1"/>
    <property type="molecule type" value="Genomic_DNA"/>
</dbReference>
<dbReference type="CDD" id="cd08422">
    <property type="entry name" value="PBP2_CrgA_like"/>
    <property type="match status" value="1"/>
</dbReference>
<dbReference type="OrthoDB" id="9786526at2"/>
<keyword evidence="7" id="KW-1185">Reference proteome</keyword>
<reference evidence="7" key="1">
    <citation type="submission" date="2015-06" db="EMBL/GenBank/DDBJ databases">
        <authorList>
            <person name="Lim Y.L."/>
            <person name="Ee R."/>
            <person name="Yong D."/>
            <person name="How K.Y."/>
            <person name="Yin W.F."/>
            <person name="Chan K.G."/>
        </authorList>
    </citation>
    <scope>NUCLEOTIDE SEQUENCE [LARGE SCALE GENOMIC DNA]</scope>
    <source>
        <strain evidence="7">DSM 25325</strain>
    </source>
</reference>
<gene>
    <name evidence="6" type="ORF">ABW99_06630</name>
</gene>
<keyword evidence="4" id="KW-0804">Transcription</keyword>
<sequence length="298" mass="31848">MLDDYRAYVAIVDQGSLSKAARVLGRSLSSVSRSLIAVEQSLGVSLVRRSTRSLVPTDAGLRFHAQLKAVLDALDQATAELAQDAAAVSGLVRIGASPLFAASHIVPLLAACQVRYPQLSIDLDVSDRHTDLFATGLDFAIRIGDLPDSTLRARALGSLRRVAFAAPSYLARHGTPAAPAELREHACVIRAVDTDGGSVWTFRHADGSTEKVTVEGRFRSGSALACNAAVLHGAGIGQAFLWQIREWVERDQVRLVLTDFEMPPVAVQAVWPGSAVLPARARALVDFLAEHMALDPAD</sequence>
<dbReference type="Pfam" id="PF00126">
    <property type="entry name" value="HTH_1"/>
    <property type="match status" value="1"/>
</dbReference>
<dbReference type="PROSITE" id="PS50931">
    <property type="entry name" value="HTH_LYSR"/>
    <property type="match status" value="1"/>
</dbReference>
<dbReference type="InterPro" id="IPR036388">
    <property type="entry name" value="WH-like_DNA-bd_sf"/>
</dbReference>
<evidence type="ECO:0000313" key="6">
    <source>
        <dbReference type="EMBL" id="AKJ67941.1"/>
    </source>
</evidence>
<dbReference type="Gene3D" id="3.40.190.290">
    <property type="match status" value="1"/>
</dbReference>
<evidence type="ECO:0000256" key="4">
    <source>
        <dbReference type="ARBA" id="ARBA00023163"/>
    </source>
</evidence>
<dbReference type="SUPFAM" id="SSF46785">
    <property type="entry name" value="Winged helix' DNA-binding domain"/>
    <property type="match status" value="1"/>
</dbReference>
<protein>
    <recommendedName>
        <fullName evidence="5">HTH lysR-type domain-containing protein</fullName>
    </recommendedName>
</protein>
<dbReference type="PATRIC" id="fig|445709.3.peg.1420"/>
<dbReference type="InterPro" id="IPR000847">
    <property type="entry name" value="LysR_HTH_N"/>
</dbReference>
<dbReference type="InterPro" id="IPR036390">
    <property type="entry name" value="WH_DNA-bd_sf"/>
</dbReference>
<dbReference type="STRING" id="445709.ABW99_06630"/>
<dbReference type="RefSeq" id="WP_047213761.1">
    <property type="nucleotide sequence ID" value="NZ_CP011568.3"/>
</dbReference>
<keyword evidence="2" id="KW-0805">Transcription regulation</keyword>
<dbReference type="KEGG" id="ptx:ABW99_06630"/>
<dbReference type="SUPFAM" id="SSF53850">
    <property type="entry name" value="Periplasmic binding protein-like II"/>
    <property type="match status" value="1"/>
</dbReference>
<accession>A0A0G3ETE4</accession>
<evidence type="ECO:0000313" key="7">
    <source>
        <dbReference type="Proteomes" id="UP000036700"/>
    </source>
</evidence>
<comment type="similarity">
    <text evidence="1">Belongs to the LysR transcriptional regulatory family.</text>
</comment>
<evidence type="ECO:0000256" key="2">
    <source>
        <dbReference type="ARBA" id="ARBA00023015"/>
    </source>
</evidence>
<dbReference type="GO" id="GO:0006351">
    <property type="term" value="P:DNA-templated transcription"/>
    <property type="evidence" value="ECO:0007669"/>
    <property type="project" value="TreeGrafter"/>
</dbReference>
<evidence type="ECO:0000256" key="3">
    <source>
        <dbReference type="ARBA" id="ARBA00023125"/>
    </source>
</evidence>
<dbReference type="InterPro" id="IPR058163">
    <property type="entry name" value="LysR-type_TF_proteobact-type"/>
</dbReference>
<dbReference type="GO" id="GO:0043565">
    <property type="term" value="F:sequence-specific DNA binding"/>
    <property type="evidence" value="ECO:0007669"/>
    <property type="project" value="TreeGrafter"/>
</dbReference>
<dbReference type="GO" id="GO:0003700">
    <property type="term" value="F:DNA-binding transcription factor activity"/>
    <property type="evidence" value="ECO:0007669"/>
    <property type="project" value="InterPro"/>
</dbReference>
<dbReference type="Gene3D" id="1.10.10.10">
    <property type="entry name" value="Winged helix-like DNA-binding domain superfamily/Winged helix DNA-binding domain"/>
    <property type="match status" value="1"/>
</dbReference>
<dbReference type="AlphaFoldDB" id="A0A0G3ETE4"/>
<dbReference type="PANTHER" id="PTHR30537">
    <property type="entry name" value="HTH-TYPE TRANSCRIPTIONAL REGULATOR"/>
    <property type="match status" value="1"/>
</dbReference>
<name>A0A0G3ETE4_9BURK</name>
<evidence type="ECO:0000256" key="1">
    <source>
        <dbReference type="ARBA" id="ARBA00009437"/>
    </source>
</evidence>
<dbReference type="PANTHER" id="PTHR30537:SF5">
    <property type="entry name" value="HTH-TYPE TRANSCRIPTIONAL ACTIVATOR TTDR-RELATED"/>
    <property type="match status" value="1"/>
</dbReference>
<evidence type="ECO:0000259" key="5">
    <source>
        <dbReference type="PROSITE" id="PS50931"/>
    </source>
</evidence>
<dbReference type="Proteomes" id="UP000036700">
    <property type="component" value="Chromosome"/>
</dbReference>
<dbReference type="InterPro" id="IPR005119">
    <property type="entry name" value="LysR_subst-bd"/>
</dbReference>
<keyword evidence="3" id="KW-0238">DNA-binding</keyword>
<dbReference type="Pfam" id="PF03466">
    <property type="entry name" value="LysR_substrate"/>
    <property type="match status" value="1"/>
</dbReference>
<proteinExistence type="inferred from homology"/>